<proteinExistence type="predicted"/>
<gene>
    <name evidence="1" type="ORF">SAMN04488518_113106</name>
</gene>
<evidence type="ECO:0000313" key="2">
    <source>
        <dbReference type="Proteomes" id="UP000199598"/>
    </source>
</evidence>
<sequence>MTETLLPAGATPWMQAISEANHEALQQVRQHYDNFGMKWANPQPRIMPHLIQETGLGILSPYVDNIYQLYDVGLEWLRIRGFEAAVYKGLGFIDYGGLLEQAPSRRRKWHWDQLALDRLPHSEEDLPRIAGIVGLSVSRRTKVMRAFNGYDIRAAELSYSKLGNALLSSHSGAKVGDVPTKWSFGTTHEFQRALTDAEKQEIGVYIDISSGGVTWDELAAPWSEIETSWQDLGGGAKLRVMARQTALLGGYMGFYRADGSMIGARRFKALHQVAPGSTYKVGAEQITPHDQGQRVYVEALTGFGEGAGEDCASVALLFGATPKPDQPQGKRWLLPDQIETPFAAVCSQALTTELRLTKRTRVKVLLSFA</sequence>
<dbReference type="EMBL" id="FOSK01000013">
    <property type="protein sequence ID" value="SFK99230.1"/>
    <property type="molecule type" value="Genomic_DNA"/>
</dbReference>
<reference evidence="1 2" key="1">
    <citation type="submission" date="2016-10" db="EMBL/GenBank/DDBJ databases">
        <authorList>
            <person name="Varghese N."/>
            <person name="Submissions S."/>
        </authorList>
    </citation>
    <scope>NUCLEOTIDE SEQUENCE [LARGE SCALE GENOMIC DNA]</scope>
    <source>
        <strain evidence="1 2">DSM 16392</strain>
    </source>
</reference>
<evidence type="ECO:0000313" key="1">
    <source>
        <dbReference type="EMBL" id="SFK99230.1"/>
    </source>
</evidence>
<name>A0A1I4E2L7_9HYPH</name>
<keyword evidence="2" id="KW-1185">Reference proteome</keyword>
<comment type="caution">
    <text evidence="1">The sequence shown here is derived from an EMBL/GenBank/DDBJ whole genome shotgun (WGS) entry which is preliminary data.</text>
</comment>
<dbReference type="RefSeq" id="WP_093522720.1">
    <property type="nucleotide sequence ID" value="NZ_FOSK01000013.1"/>
</dbReference>
<organism evidence="1 2">
    <name type="scientific">Pseudovibrio ascidiaceicola</name>
    <dbReference type="NCBI Taxonomy" id="285279"/>
    <lineage>
        <taxon>Bacteria</taxon>
        <taxon>Pseudomonadati</taxon>
        <taxon>Pseudomonadota</taxon>
        <taxon>Alphaproteobacteria</taxon>
        <taxon>Hyphomicrobiales</taxon>
        <taxon>Stappiaceae</taxon>
        <taxon>Pseudovibrio</taxon>
    </lineage>
</organism>
<dbReference type="Proteomes" id="UP000199598">
    <property type="component" value="Unassembled WGS sequence"/>
</dbReference>
<accession>A0A1I4E2L7</accession>
<protein>
    <submittedName>
        <fullName evidence="1">Uncharacterized protein</fullName>
    </submittedName>
</protein>